<evidence type="ECO:0000313" key="1">
    <source>
        <dbReference type="EMBL" id="MBK8524452.1"/>
    </source>
</evidence>
<proteinExistence type="predicted"/>
<dbReference type="Proteomes" id="UP000886689">
    <property type="component" value="Unassembled WGS sequence"/>
</dbReference>
<dbReference type="AlphaFoldDB" id="A0A9D7K4D5"/>
<evidence type="ECO:0000313" key="2">
    <source>
        <dbReference type="Proteomes" id="UP000886689"/>
    </source>
</evidence>
<comment type="caution">
    <text evidence="1">The sequence shown here is derived from an EMBL/GenBank/DDBJ whole genome shotgun (WGS) entry which is preliminary data.</text>
</comment>
<name>A0A9D7K4D5_9PROT</name>
<reference evidence="1" key="1">
    <citation type="submission" date="2020-10" db="EMBL/GenBank/DDBJ databases">
        <title>Connecting structure to function with the recovery of over 1000 high-quality activated sludge metagenome-assembled genomes encoding full-length rRNA genes using long-read sequencing.</title>
        <authorList>
            <person name="Singleton C.M."/>
            <person name="Petriglieri F."/>
            <person name="Kristensen J.M."/>
            <person name="Kirkegaard R.H."/>
            <person name="Michaelsen T.Y."/>
            <person name="Andersen M.H."/>
            <person name="Karst S.M."/>
            <person name="Dueholm M.S."/>
            <person name="Nielsen P.H."/>
            <person name="Albertsen M."/>
        </authorList>
    </citation>
    <scope>NUCLEOTIDE SEQUENCE</scope>
    <source>
        <strain evidence="1">Hirt_18-Q3-R61-65_BATAC.395</strain>
    </source>
</reference>
<sequence>MVKAKTSGKKKVKLVRDSFSMPETAYEIFGTIKKRCLSMGVAVKKSEVLRAALASFHEKSDAAISEAIRRLEAIKTGRPPKSGK</sequence>
<dbReference type="EMBL" id="JADJUC010000010">
    <property type="protein sequence ID" value="MBK8524452.1"/>
    <property type="molecule type" value="Genomic_DNA"/>
</dbReference>
<organism evidence="1 2">
    <name type="scientific">Candidatus Proximibacter danicus</name>
    <dbReference type="NCBI Taxonomy" id="2954365"/>
    <lineage>
        <taxon>Bacteria</taxon>
        <taxon>Pseudomonadati</taxon>
        <taxon>Pseudomonadota</taxon>
        <taxon>Betaproteobacteria</taxon>
        <taxon>Candidatus Proximibacter</taxon>
    </lineage>
</organism>
<gene>
    <name evidence="1" type="ORF">IPL58_10290</name>
</gene>
<protein>
    <submittedName>
        <fullName evidence="1">Uncharacterized protein</fullName>
    </submittedName>
</protein>
<accession>A0A9D7K4D5</accession>